<evidence type="ECO:0000313" key="1">
    <source>
        <dbReference type="EMBL" id="OBZ91026.1"/>
    </source>
</evidence>
<sequence length="61" mass="6941">MIIYLNKRNIPEQEGRKELAGHNLGVSDNRANHTVGDLMSWLRQSLGFPMSLEEASCTRRV</sequence>
<proteinExistence type="predicted"/>
<dbReference type="AlphaFoldDB" id="A0A1C7NRI2"/>
<dbReference type="InParanoid" id="A0A1C7NRI2"/>
<dbReference type="Proteomes" id="UP000093000">
    <property type="component" value="Unassembled WGS sequence"/>
</dbReference>
<protein>
    <submittedName>
        <fullName evidence="1">Uncharacterized protein</fullName>
    </submittedName>
</protein>
<keyword evidence="2" id="KW-1185">Reference proteome</keyword>
<evidence type="ECO:0000313" key="2">
    <source>
        <dbReference type="Proteomes" id="UP000093000"/>
    </source>
</evidence>
<reference evidence="1 2" key="1">
    <citation type="submission" date="2016-03" db="EMBL/GenBank/DDBJ databases">
        <title>Choanephora cucurbitarum.</title>
        <authorList>
            <person name="Min B."/>
            <person name="Park H."/>
            <person name="Park J.-H."/>
            <person name="Shin H.-D."/>
            <person name="Choi I.-G."/>
        </authorList>
    </citation>
    <scope>NUCLEOTIDE SEQUENCE [LARGE SCALE GENOMIC DNA]</scope>
    <source>
        <strain evidence="1 2">KUS-F28377</strain>
    </source>
</reference>
<comment type="caution">
    <text evidence="1">The sequence shown here is derived from an EMBL/GenBank/DDBJ whole genome shotgun (WGS) entry which is preliminary data.</text>
</comment>
<gene>
    <name evidence="1" type="ORF">A0J61_00906</name>
</gene>
<accession>A0A1C7NRI2</accession>
<name>A0A1C7NRI2_9FUNG</name>
<organism evidence="1 2">
    <name type="scientific">Choanephora cucurbitarum</name>
    <dbReference type="NCBI Taxonomy" id="101091"/>
    <lineage>
        <taxon>Eukaryota</taxon>
        <taxon>Fungi</taxon>
        <taxon>Fungi incertae sedis</taxon>
        <taxon>Mucoromycota</taxon>
        <taxon>Mucoromycotina</taxon>
        <taxon>Mucoromycetes</taxon>
        <taxon>Mucorales</taxon>
        <taxon>Mucorineae</taxon>
        <taxon>Choanephoraceae</taxon>
        <taxon>Choanephoroideae</taxon>
        <taxon>Choanephora</taxon>
    </lineage>
</organism>
<dbReference type="EMBL" id="LUGH01000024">
    <property type="protein sequence ID" value="OBZ91026.1"/>
    <property type="molecule type" value="Genomic_DNA"/>
</dbReference>